<protein>
    <submittedName>
        <fullName evidence="1">Uncharacterized protein</fullName>
    </submittedName>
</protein>
<evidence type="ECO:0000313" key="1">
    <source>
        <dbReference type="EMBL" id="EYC17537.1"/>
    </source>
</evidence>
<reference evidence="2" key="1">
    <citation type="journal article" date="2015" name="Nat. Genet.">
        <title>The genome and transcriptome of the zoonotic hookworm Ancylostoma ceylanicum identify infection-specific gene families.</title>
        <authorList>
            <person name="Schwarz E.M."/>
            <person name="Hu Y."/>
            <person name="Antoshechkin I."/>
            <person name="Miller M.M."/>
            <person name="Sternberg P.W."/>
            <person name="Aroian R.V."/>
        </authorList>
    </citation>
    <scope>NUCLEOTIDE SEQUENCE</scope>
    <source>
        <strain evidence="2">HY135</strain>
    </source>
</reference>
<dbReference type="EMBL" id="JARK01001366">
    <property type="protein sequence ID" value="EYC17537.1"/>
    <property type="molecule type" value="Genomic_DNA"/>
</dbReference>
<evidence type="ECO:0000313" key="2">
    <source>
        <dbReference type="Proteomes" id="UP000024635"/>
    </source>
</evidence>
<sequence>MENFRSTLLLEKTTSSPLCRVGSTTTSPANGGRLTNGGVATQQRRLWSARDFEASIAGSLSIDSRMMETVKPKKVIKIPSKDIAQEKYFVPFGRVFSIVIVINVHLVLKEAT</sequence>
<dbReference type="Proteomes" id="UP000024635">
    <property type="component" value="Unassembled WGS sequence"/>
</dbReference>
<comment type="caution">
    <text evidence="1">The sequence shown here is derived from an EMBL/GenBank/DDBJ whole genome shotgun (WGS) entry which is preliminary data.</text>
</comment>
<dbReference type="AlphaFoldDB" id="A0A016URX9"/>
<keyword evidence="2" id="KW-1185">Reference proteome</keyword>
<gene>
    <name evidence="1" type="primary">Acey_s0030.g2118</name>
    <name evidence="1" type="ORF">Y032_0030g2118</name>
</gene>
<name>A0A016URX9_9BILA</name>
<proteinExistence type="predicted"/>
<organism evidence="1 2">
    <name type="scientific">Ancylostoma ceylanicum</name>
    <dbReference type="NCBI Taxonomy" id="53326"/>
    <lineage>
        <taxon>Eukaryota</taxon>
        <taxon>Metazoa</taxon>
        <taxon>Ecdysozoa</taxon>
        <taxon>Nematoda</taxon>
        <taxon>Chromadorea</taxon>
        <taxon>Rhabditida</taxon>
        <taxon>Rhabditina</taxon>
        <taxon>Rhabditomorpha</taxon>
        <taxon>Strongyloidea</taxon>
        <taxon>Ancylostomatidae</taxon>
        <taxon>Ancylostomatinae</taxon>
        <taxon>Ancylostoma</taxon>
    </lineage>
</organism>
<accession>A0A016URX9</accession>